<dbReference type="Proteomes" id="UP000594454">
    <property type="component" value="Chromosome 2"/>
</dbReference>
<dbReference type="InParanoid" id="A0A7R8ULX2"/>
<proteinExistence type="predicted"/>
<protein>
    <recommendedName>
        <fullName evidence="2">Chitin-binding type-2 domain-containing protein</fullName>
    </recommendedName>
</protein>
<feature type="domain" description="Chitin-binding type-2" evidence="2">
    <location>
        <begin position="89"/>
        <end position="146"/>
    </location>
</feature>
<feature type="signal peptide" evidence="1">
    <location>
        <begin position="1"/>
        <end position="25"/>
    </location>
</feature>
<keyword evidence="4" id="KW-1185">Reference proteome</keyword>
<dbReference type="Gene3D" id="2.170.140.10">
    <property type="entry name" value="Chitin binding domain"/>
    <property type="match status" value="1"/>
</dbReference>
<evidence type="ECO:0000259" key="2">
    <source>
        <dbReference type="PROSITE" id="PS50940"/>
    </source>
</evidence>
<dbReference type="AlphaFoldDB" id="A0A7R8ULX2"/>
<dbReference type="Pfam" id="PF01607">
    <property type="entry name" value="CBM_14"/>
    <property type="match status" value="1"/>
</dbReference>
<dbReference type="SMART" id="SM00494">
    <property type="entry name" value="ChtBD2"/>
    <property type="match status" value="1"/>
</dbReference>
<dbReference type="GO" id="GO:0008061">
    <property type="term" value="F:chitin binding"/>
    <property type="evidence" value="ECO:0007669"/>
    <property type="project" value="InterPro"/>
</dbReference>
<dbReference type="InterPro" id="IPR036508">
    <property type="entry name" value="Chitin-bd_dom_sf"/>
</dbReference>
<gene>
    <name evidence="3" type="ORF">HERILL_LOCUS6265</name>
</gene>
<evidence type="ECO:0000313" key="4">
    <source>
        <dbReference type="Proteomes" id="UP000594454"/>
    </source>
</evidence>
<accession>A0A7R8ULX2</accession>
<keyword evidence="1" id="KW-0732">Signal</keyword>
<dbReference type="GO" id="GO:0005576">
    <property type="term" value="C:extracellular region"/>
    <property type="evidence" value="ECO:0007669"/>
    <property type="project" value="InterPro"/>
</dbReference>
<evidence type="ECO:0000256" key="1">
    <source>
        <dbReference type="SAM" id="SignalP"/>
    </source>
</evidence>
<name>A0A7R8ULX2_HERIL</name>
<reference evidence="3 4" key="1">
    <citation type="submission" date="2020-11" db="EMBL/GenBank/DDBJ databases">
        <authorList>
            <person name="Wallbank WR R."/>
            <person name="Pardo Diaz C."/>
            <person name="Kozak K."/>
            <person name="Martin S."/>
            <person name="Jiggins C."/>
            <person name="Moest M."/>
            <person name="Warren A I."/>
            <person name="Generalovic N T."/>
            <person name="Byers J.R.P. K."/>
            <person name="Montejo-Kovacevich G."/>
            <person name="Yen C E."/>
        </authorList>
    </citation>
    <scope>NUCLEOTIDE SEQUENCE [LARGE SCALE GENOMIC DNA]</scope>
</reference>
<feature type="chain" id="PRO_5031027096" description="Chitin-binding type-2 domain-containing protein" evidence="1">
    <location>
        <begin position="26"/>
        <end position="246"/>
    </location>
</feature>
<dbReference type="InterPro" id="IPR002557">
    <property type="entry name" value="Chitin-bd_dom"/>
</dbReference>
<dbReference type="SUPFAM" id="SSF57625">
    <property type="entry name" value="Invertebrate chitin-binding proteins"/>
    <property type="match status" value="2"/>
</dbReference>
<dbReference type="OrthoDB" id="6020543at2759"/>
<organism evidence="3 4">
    <name type="scientific">Hermetia illucens</name>
    <name type="common">Black soldier fly</name>
    <dbReference type="NCBI Taxonomy" id="343691"/>
    <lineage>
        <taxon>Eukaryota</taxon>
        <taxon>Metazoa</taxon>
        <taxon>Ecdysozoa</taxon>
        <taxon>Arthropoda</taxon>
        <taxon>Hexapoda</taxon>
        <taxon>Insecta</taxon>
        <taxon>Pterygota</taxon>
        <taxon>Neoptera</taxon>
        <taxon>Endopterygota</taxon>
        <taxon>Diptera</taxon>
        <taxon>Brachycera</taxon>
        <taxon>Stratiomyomorpha</taxon>
        <taxon>Stratiomyidae</taxon>
        <taxon>Hermetiinae</taxon>
        <taxon>Hermetia</taxon>
    </lineage>
</organism>
<sequence>MRSDRRIGLNILLAVILGLAGHCYGGTCESAKRWGFICLSATELAVCGTHDGITFLALDSEICPSGTYCNEDHRNCSSTPSLKSSYAEIFTCPSEGFYPNLGNCGKFIYCSSAGADPVSIDCPPGKMYSTKQGCCTDTLTEASCERRLISCETQGQVPPPYSMVYPHLMKCGENEVFSNDRCVLQTATTAATTTLPQKCTPGTFFRDSQDCRWYSYCDSDRVLKKYWCGSYAYFDTGKNRCLVGNC</sequence>
<dbReference type="EMBL" id="LR899010">
    <property type="protein sequence ID" value="CAD7083293.1"/>
    <property type="molecule type" value="Genomic_DNA"/>
</dbReference>
<evidence type="ECO:0000313" key="3">
    <source>
        <dbReference type="EMBL" id="CAD7083293.1"/>
    </source>
</evidence>
<dbReference type="PROSITE" id="PS50940">
    <property type="entry name" value="CHIT_BIND_II"/>
    <property type="match status" value="1"/>
</dbReference>